<dbReference type="PROSITE" id="PS50109">
    <property type="entry name" value="HIS_KIN"/>
    <property type="match status" value="1"/>
</dbReference>
<comment type="catalytic activity">
    <reaction evidence="1">
        <text>ATP + protein L-histidine = ADP + protein N-phospho-L-histidine.</text>
        <dbReference type="EC" id="2.7.13.3"/>
    </reaction>
</comment>
<dbReference type="InterPro" id="IPR011006">
    <property type="entry name" value="CheY-like_superfamily"/>
</dbReference>
<keyword evidence="15" id="KW-1185">Reference proteome</keyword>
<dbReference type="GO" id="GO:0016020">
    <property type="term" value="C:membrane"/>
    <property type="evidence" value="ECO:0007669"/>
    <property type="project" value="UniProtKB-SubCell"/>
</dbReference>
<dbReference type="EC" id="2.7.13.3" evidence="3"/>
<sequence>MKRRRRTAVIICIVILAANILGLIHLNNSPNKNLISAKDGVLSLAGWDFYKQETVKIGGTWEFYPGKLIIPKQDEDIFKEYTRLRKFVEVPKDWRNYAGYSLHSYDSGTFRLRLEVPEDGSYGIRSEDIKCGLAVYINGTKVCGNGQSTDQAKEFTTDRKGLLGIGGSSGNELELVIQIEGYSGEIGGILHYIEFGTADGILKHRDADRAMEVFVVSCCMVVGFCLAGSSLWKKGSRSLLYFGFFLILQGIYISTIGEKLIRDIFPLPKDILLFFEFQIYVMYLSFFCILLLINYLFKEYAIKKVVVFLGIILLLVGPYFNWVPYGSVLNMGISLYQHKVIIVVIIAGTLFYIISILCRAFLKGVDYAGYIIVLSTVFFCYLSALGLSFLFDISVGKVPTIMMLAMILMQITFMYYRSRLAFRKVDQLSSQLLAYDHMKDKFLAKTSLELQKPTNSIIDLSETLLKGEKGPLSFYQQQNIMQVNREGKNVFSILEEMLEASGENQDIKIQIEDIDGEMLKSIITDLEYLVYDRKNLKILKNIPGDFPGIKSDKRKLRQIMYHLMHNAVKFTEAGEIAISAEVHGNEAFISVRDTGTGIPKSQREIIFIPFYQGKKQGTGEAEGFGLGLGITKNLVELMGGRIWLVSEQGKGSRFTFSMPLAKTKGKEELKVPLLLEKPEYTGLREEKEPEYVRFDGSKNETILIALREERLLRELLRLNQEEKYTLIVFDSYDKVPEFVREEKIDLIILDLSMDNVKGYETCQRIREHYTMAELPVIILTEGWQAKELQKSVQTGINDFMKIPFSWEELKVRIETLLLVKNSAKEAINQEHKKLHAQIMPHFLYNTLNTIIGLSYKDAEQACEALQHLSTYFRAKLDFNSYNSFVSIEREVELMKAYLSIEKMRYQERLEIIYDLDETLDFELPALTLQPLVENAVQHGILDRDKKIVVEIAIKRAEENGVVIQIKDNGMGISKVKQEELLAEKNHRIGFSNVLKKIRLMKNSDLTLESEEGKGTCITINLRNIPLQ</sequence>
<evidence type="ECO:0000256" key="7">
    <source>
        <dbReference type="ARBA" id="ARBA00022777"/>
    </source>
</evidence>
<keyword evidence="11" id="KW-0472">Membrane</keyword>
<dbReference type="STRING" id="1121345.SAMN02745217_01872"/>
<evidence type="ECO:0000256" key="8">
    <source>
        <dbReference type="ARBA" id="ARBA00023012"/>
    </source>
</evidence>
<dbReference type="GO" id="GO:0000155">
    <property type="term" value="F:phosphorelay sensor kinase activity"/>
    <property type="evidence" value="ECO:0007669"/>
    <property type="project" value="InterPro"/>
</dbReference>
<evidence type="ECO:0000256" key="9">
    <source>
        <dbReference type="ARBA" id="ARBA00024867"/>
    </source>
</evidence>
<feature type="transmembrane region" description="Helical" evidence="11">
    <location>
        <begin position="277"/>
        <end position="297"/>
    </location>
</feature>
<evidence type="ECO:0000256" key="10">
    <source>
        <dbReference type="PROSITE-ProRule" id="PRU00169"/>
    </source>
</evidence>
<feature type="transmembrane region" description="Helical" evidence="11">
    <location>
        <begin position="304"/>
        <end position="320"/>
    </location>
</feature>
<dbReference type="OrthoDB" id="9809348at2"/>
<keyword evidence="8" id="KW-0902">Two-component regulatory system</keyword>
<accession>A0A1M7Y779</accession>
<comment type="function">
    <text evidence="9">May play the central regulatory role in sporulation. It may be an element of the effector pathway responsible for the activation of sporulation genes in response to nutritional stress. Spo0A may act in concert with spo0H (a sigma factor) to control the expression of some genes that are critical to the sporulation process.</text>
</comment>
<evidence type="ECO:0000313" key="15">
    <source>
        <dbReference type="Proteomes" id="UP000184612"/>
    </source>
</evidence>
<dbReference type="Gene3D" id="3.30.565.10">
    <property type="entry name" value="Histidine kinase-like ATPase, C-terminal domain"/>
    <property type="match status" value="2"/>
</dbReference>
<evidence type="ECO:0000256" key="4">
    <source>
        <dbReference type="ARBA" id="ARBA00018672"/>
    </source>
</evidence>
<dbReference type="Pfam" id="PF06580">
    <property type="entry name" value="His_kinase"/>
    <property type="match status" value="1"/>
</dbReference>
<dbReference type="Pfam" id="PF00072">
    <property type="entry name" value="Response_reg"/>
    <property type="match status" value="1"/>
</dbReference>
<comment type="subcellular location">
    <subcellularLocation>
        <location evidence="2">Membrane</location>
    </subcellularLocation>
</comment>
<dbReference type="InterPro" id="IPR001789">
    <property type="entry name" value="Sig_transdc_resp-reg_receiver"/>
</dbReference>
<dbReference type="InterPro" id="IPR004358">
    <property type="entry name" value="Sig_transdc_His_kin-like_C"/>
</dbReference>
<dbReference type="CDD" id="cd16922">
    <property type="entry name" value="HATPase_EvgS-ArcB-TorS-like"/>
    <property type="match status" value="1"/>
</dbReference>
<dbReference type="PRINTS" id="PR00344">
    <property type="entry name" value="BCTRLSENSOR"/>
</dbReference>
<dbReference type="Pfam" id="PF02518">
    <property type="entry name" value="HATPase_c"/>
    <property type="match status" value="2"/>
</dbReference>
<name>A0A1M7Y779_9FIRM</name>
<evidence type="ECO:0000259" key="12">
    <source>
        <dbReference type="PROSITE" id="PS50109"/>
    </source>
</evidence>
<keyword evidence="7 14" id="KW-0418">Kinase</keyword>
<dbReference type="SMART" id="SM00387">
    <property type="entry name" value="HATPase_c"/>
    <property type="match status" value="2"/>
</dbReference>
<dbReference type="InterPro" id="IPR005467">
    <property type="entry name" value="His_kinase_dom"/>
</dbReference>
<evidence type="ECO:0000313" key="14">
    <source>
        <dbReference type="EMBL" id="SHO48492.1"/>
    </source>
</evidence>
<evidence type="ECO:0000256" key="11">
    <source>
        <dbReference type="SAM" id="Phobius"/>
    </source>
</evidence>
<dbReference type="InterPro" id="IPR003594">
    <property type="entry name" value="HATPase_dom"/>
</dbReference>
<evidence type="ECO:0000256" key="2">
    <source>
        <dbReference type="ARBA" id="ARBA00004370"/>
    </source>
</evidence>
<evidence type="ECO:0000256" key="5">
    <source>
        <dbReference type="ARBA" id="ARBA00022553"/>
    </source>
</evidence>
<dbReference type="PANTHER" id="PTHR43547">
    <property type="entry name" value="TWO-COMPONENT HISTIDINE KINASE"/>
    <property type="match status" value="1"/>
</dbReference>
<dbReference type="EMBL" id="FRFD01000005">
    <property type="protein sequence ID" value="SHO48492.1"/>
    <property type="molecule type" value="Genomic_DNA"/>
</dbReference>
<dbReference type="InterPro" id="IPR036890">
    <property type="entry name" value="HATPase_C_sf"/>
</dbReference>
<reference evidence="14 15" key="1">
    <citation type="submission" date="2016-12" db="EMBL/GenBank/DDBJ databases">
        <authorList>
            <person name="Song W.-J."/>
            <person name="Kurnit D.M."/>
        </authorList>
    </citation>
    <scope>NUCLEOTIDE SEQUENCE [LARGE SCALE GENOMIC DNA]</scope>
    <source>
        <strain evidence="14 15">DSM 12503</strain>
    </source>
</reference>
<dbReference type="Gene3D" id="3.40.50.2300">
    <property type="match status" value="1"/>
</dbReference>
<dbReference type="Gene3D" id="1.10.287.130">
    <property type="match status" value="1"/>
</dbReference>
<proteinExistence type="predicted"/>
<feature type="domain" description="Histidine kinase" evidence="12">
    <location>
        <begin position="445"/>
        <end position="662"/>
    </location>
</feature>
<evidence type="ECO:0000259" key="13">
    <source>
        <dbReference type="PROSITE" id="PS50110"/>
    </source>
</evidence>
<evidence type="ECO:0000256" key="3">
    <source>
        <dbReference type="ARBA" id="ARBA00012438"/>
    </source>
</evidence>
<dbReference type="FunFam" id="3.30.565.10:FF:000006">
    <property type="entry name" value="Sensor histidine kinase WalK"/>
    <property type="match status" value="1"/>
</dbReference>
<feature type="transmembrane region" description="Helical" evidence="11">
    <location>
        <begin position="369"/>
        <end position="391"/>
    </location>
</feature>
<keyword evidence="6" id="KW-0808">Transferase</keyword>
<dbReference type="Proteomes" id="UP000184612">
    <property type="component" value="Unassembled WGS sequence"/>
</dbReference>
<keyword evidence="11" id="KW-1133">Transmembrane helix</keyword>
<gene>
    <name evidence="14" type="ORF">SAMN02745217_01872</name>
</gene>
<dbReference type="RefSeq" id="WP_073588581.1">
    <property type="nucleotide sequence ID" value="NZ_FRFD01000005.1"/>
</dbReference>
<feature type="modified residue" description="4-aspartylphosphate" evidence="10">
    <location>
        <position position="750"/>
    </location>
</feature>
<keyword evidence="11" id="KW-0812">Transmembrane</keyword>
<feature type="transmembrane region" description="Helical" evidence="11">
    <location>
        <begin position="340"/>
        <end position="362"/>
    </location>
</feature>
<dbReference type="SUPFAM" id="SSF52172">
    <property type="entry name" value="CheY-like"/>
    <property type="match status" value="1"/>
</dbReference>
<feature type="transmembrane region" description="Helical" evidence="11">
    <location>
        <begin position="213"/>
        <end position="232"/>
    </location>
</feature>
<evidence type="ECO:0000256" key="6">
    <source>
        <dbReference type="ARBA" id="ARBA00022679"/>
    </source>
</evidence>
<dbReference type="AlphaFoldDB" id="A0A1M7Y779"/>
<dbReference type="SUPFAM" id="SSF55874">
    <property type="entry name" value="ATPase domain of HSP90 chaperone/DNA topoisomerase II/histidine kinase"/>
    <property type="match status" value="2"/>
</dbReference>
<keyword evidence="5 10" id="KW-0597">Phosphoprotein</keyword>
<feature type="domain" description="Response regulatory" evidence="13">
    <location>
        <begin position="701"/>
        <end position="817"/>
    </location>
</feature>
<dbReference type="SMART" id="SM00448">
    <property type="entry name" value="REC"/>
    <property type="match status" value="1"/>
</dbReference>
<protein>
    <recommendedName>
        <fullName evidence="4">Stage 0 sporulation protein A homolog</fullName>
        <ecNumber evidence="3">2.7.13.3</ecNumber>
    </recommendedName>
</protein>
<dbReference type="PROSITE" id="PS50110">
    <property type="entry name" value="RESPONSE_REGULATORY"/>
    <property type="match status" value="1"/>
</dbReference>
<evidence type="ECO:0000256" key="1">
    <source>
        <dbReference type="ARBA" id="ARBA00000085"/>
    </source>
</evidence>
<organism evidence="14 15">
    <name type="scientific">Anaerocolumna xylanovorans DSM 12503</name>
    <dbReference type="NCBI Taxonomy" id="1121345"/>
    <lineage>
        <taxon>Bacteria</taxon>
        <taxon>Bacillati</taxon>
        <taxon>Bacillota</taxon>
        <taxon>Clostridia</taxon>
        <taxon>Lachnospirales</taxon>
        <taxon>Lachnospiraceae</taxon>
        <taxon>Anaerocolumna</taxon>
    </lineage>
</organism>
<feature type="transmembrane region" description="Helical" evidence="11">
    <location>
        <begin position="239"/>
        <end position="257"/>
    </location>
</feature>
<dbReference type="InterPro" id="IPR010559">
    <property type="entry name" value="Sig_transdc_His_kin_internal"/>
</dbReference>
<dbReference type="PANTHER" id="PTHR43547:SF2">
    <property type="entry name" value="HYBRID SIGNAL TRANSDUCTION HISTIDINE KINASE C"/>
    <property type="match status" value="1"/>
</dbReference>